<dbReference type="Proteomes" id="UP000289738">
    <property type="component" value="Chromosome B09"/>
</dbReference>
<reference evidence="10 11" key="1">
    <citation type="submission" date="2019-01" db="EMBL/GenBank/DDBJ databases">
        <title>Sequencing of cultivated peanut Arachis hypogaea provides insights into genome evolution and oil improvement.</title>
        <authorList>
            <person name="Chen X."/>
        </authorList>
    </citation>
    <scope>NUCLEOTIDE SEQUENCE [LARGE SCALE GENOMIC DNA]</scope>
    <source>
        <strain evidence="11">cv. Fuhuasheng</strain>
        <tissue evidence="10">Leaves</tissue>
    </source>
</reference>
<dbReference type="GO" id="GO:0016020">
    <property type="term" value="C:membrane"/>
    <property type="evidence" value="ECO:0007669"/>
    <property type="project" value="UniProtKB-SubCell"/>
</dbReference>
<keyword evidence="2" id="KW-0433">Leucine-rich repeat</keyword>
<dbReference type="PANTHER" id="PTHR47986">
    <property type="entry name" value="OSJNBA0070M12.3 PROTEIN"/>
    <property type="match status" value="1"/>
</dbReference>
<keyword evidence="9" id="KW-0325">Glycoprotein</keyword>
<evidence type="ECO:0000256" key="9">
    <source>
        <dbReference type="ARBA" id="ARBA00023180"/>
    </source>
</evidence>
<comment type="caution">
    <text evidence="10">The sequence shown here is derived from an EMBL/GenBank/DDBJ whole genome shotgun (WGS) entry which is preliminary data.</text>
</comment>
<dbReference type="Pfam" id="PF13855">
    <property type="entry name" value="LRR_8"/>
    <property type="match status" value="1"/>
</dbReference>
<evidence type="ECO:0008006" key="12">
    <source>
        <dbReference type="Google" id="ProtNLM"/>
    </source>
</evidence>
<comment type="subcellular location">
    <subcellularLocation>
        <location evidence="1">Membrane</location>
        <topology evidence="1">Single-pass membrane protein</topology>
    </subcellularLocation>
</comment>
<dbReference type="InterPro" id="IPR052422">
    <property type="entry name" value="Auxin_Ser/Thr_Kinase"/>
</dbReference>
<evidence type="ECO:0000256" key="2">
    <source>
        <dbReference type="ARBA" id="ARBA00022614"/>
    </source>
</evidence>
<dbReference type="STRING" id="3818.A0A444XW21"/>
<keyword evidence="8" id="KW-0675">Receptor</keyword>
<dbReference type="Pfam" id="PF00560">
    <property type="entry name" value="LRR_1"/>
    <property type="match status" value="1"/>
</dbReference>
<dbReference type="InterPro" id="IPR032675">
    <property type="entry name" value="LRR_dom_sf"/>
</dbReference>
<keyword evidence="5" id="KW-0677">Repeat</keyword>
<evidence type="ECO:0000256" key="5">
    <source>
        <dbReference type="ARBA" id="ARBA00022737"/>
    </source>
</evidence>
<keyword evidence="11" id="KW-1185">Reference proteome</keyword>
<evidence type="ECO:0000256" key="1">
    <source>
        <dbReference type="ARBA" id="ARBA00004167"/>
    </source>
</evidence>
<dbReference type="PANTHER" id="PTHR47986:SF10">
    <property type="entry name" value="RECEPTOR-LIKE KINASE TMK4"/>
    <property type="match status" value="1"/>
</dbReference>
<evidence type="ECO:0000256" key="4">
    <source>
        <dbReference type="ARBA" id="ARBA00022729"/>
    </source>
</evidence>
<evidence type="ECO:0000313" key="11">
    <source>
        <dbReference type="Proteomes" id="UP000289738"/>
    </source>
</evidence>
<keyword evidence="4" id="KW-0732">Signal</keyword>
<sequence length="150" mass="16291">MKSLSPNTPYCQWTRITCDSSNLTKITLSSKSLTGTLPSDLNSLSQLTDLYLQENSLSGPLPSLSDLSNLQTAYFGHNNFTSVPSTAFSGLTSLQKLSLFNNPSLSSWPFPTDLTQSSTLSDLNFGSARITGDLPDIFDSFPSLQNLRLS</sequence>
<protein>
    <recommendedName>
        <fullName evidence="12">Leucine-rich repeat-containing N-terminal plant-type domain-containing protein</fullName>
    </recommendedName>
</protein>
<name>A0A444XW21_ARAHY</name>
<keyword evidence="6" id="KW-1133">Transmembrane helix</keyword>
<evidence type="ECO:0000313" key="10">
    <source>
        <dbReference type="EMBL" id="RYQ93999.1"/>
    </source>
</evidence>
<dbReference type="EMBL" id="SDMP01000019">
    <property type="protein sequence ID" value="RYQ93999.1"/>
    <property type="molecule type" value="Genomic_DNA"/>
</dbReference>
<organism evidence="10 11">
    <name type="scientific">Arachis hypogaea</name>
    <name type="common">Peanut</name>
    <dbReference type="NCBI Taxonomy" id="3818"/>
    <lineage>
        <taxon>Eukaryota</taxon>
        <taxon>Viridiplantae</taxon>
        <taxon>Streptophyta</taxon>
        <taxon>Embryophyta</taxon>
        <taxon>Tracheophyta</taxon>
        <taxon>Spermatophyta</taxon>
        <taxon>Magnoliopsida</taxon>
        <taxon>eudicotyledons</taxon>
        <taxon>Gunneridae</taxon>
        <taxon>Pentapetalae</taxon>
        <taxon>rosids</taxon>
        <taxon>fabids</taxon>
        <taxon>Fabales</taxon>
        <taxon>Fabaceae</taxon>
        <taxon>Papilionoideae</taxon>
        <taxon>50 kb inversion clade</taxon>
        <taxon>dalbergioids sensu lato</taxon>
        <taxon>Dalbergieae</taxon>
        <taxon>Pterocarpus clade</taxon>
        <taxon>Arachis</taxon>
    </lineage>
</organism>
<dbReference type="AlphaFoldDB" id="A0A444XW21"/>
<proteinExistence type="predicted"/>
<accession>A0A444XW21</accession>
<dbReference type="InterPro" id="IPR001611">
    <property type="entry name" value="Leu-rich_rpt"/>
</dbReference>
<evidence type="ECO:0000256" key="3">
    <source>
        <dbReference type="ARBA" id="ARBA00022692"/>
    </source>
</evidence>
<keyword evidence="7" id="KW-0472">Membrane</keyword>
<evidence type="ECO:0000256" key="8">
    <source>
        <dbReference type="ARBA" id="ARBA00023170"/>
    </source>
</evidence>
<keyword evidence="3" id="KW-0812">Transmembrane</keyword>
<gene>
    <name evidence="10" type="ORF">Ahy_B09g100209</name>
</gene>
<evidence type="ECO:0000256" key="6">
    <source>
        <dbReference type="ARBA" id="ARBA00022989"/>
    </source>
</evidence>
<dbReference type="SUPFAM" id="SSF52058">
    <property type="entry name" value="L domain-like"/>
    <property type="match status" value="1"/>
</dbReference>
<evidence type="ECO:0000256" key="7">
    <source>
        <dbReference type="ARBA" id="ARBA00023136"/>
    </source>
</evidence>
<dbReference type="Gene3D" id="3.80.10.10">
    <property type="entry name" value="Ribonuclease Inhibitor"/>
    <property type="match status" value="1"/>
</dbReference>